<reference evidence="2" key="1">
    <citation type="submission" date="2018-07" db="EMBL/GenBank/DDBJ databases">
        <title>Complete Genome Sequence of Spiroplasma phoeniceum.</title>
        <authorList>
            <person name="Davis R.E."/>
            <person name="Shao J.Y."/>
            <person name="Zhao Y."/>
            <person name="Silver A."/>
            <person name="Stump z."/>
            <person name="Gasparich G."/>
        </authorList>
    </citation>
    <scope>NUCLEOTIDE SEQUENCE [LARGE SCALE GENOMIC DNA]</scope>
    <source>
        <strain evidence="2">P40</strain>
    </source>
</reference>
<dbReference type="PROSITE" id="PS51257">
    <property type="entry name" value="PROKAR_LIPOPROTEIN"/>
    <property type="match status" value="1"/>
</dbReference>
<name>A0A345DSB0_9MOLU</name>
<evidence type="ECO:0008006" key="3">
    <source>
        <dbReference type="Google" id="ProtNLM"/>
    </source>
</evidence>
<dbReference type="EMBL" id="CP031088">
    <property type="protein sequence ID" value="AXF97101.1"/>
    <property type="molecule type" value="Genomic_DNA"/>
</dbReference>
<proteinExistence type="predicted"/>
<accession>A0A345DSB0</accession>
<protein>
    <recommendedName>
        <fullName evidence="3">Lipoprotein</fullName>
    </recommendedName>
</protein>
<dbReference type="KEGG" id="sphh:SDAV_002168"/>
<sequence>MKKLLSILGAMSILSSTGTSLYACAKKDFERFTDLAISDEVKRWIIAQINSENESNVVKYSFNDIFTKAALKEMAVRLLDTNISKFFYASEEATRARYTGVTIDVNQPDSLLIKQFINFVEQVALDNLSTKYFNGISNSTPLETTIAGQGYAPDYQSEGWYVGGTQSYFWKGTDKPNYMKSRKEQGEANFEIKSKSAGANYTDFNTMSENEKKVALKVRFKDYYTHVEVPAVIDKIITATYLHQNEIKRYGSGDNSSIYLNRNSALFNAIQSWDTISVARWKSYVKMVWELKLDKEELDKLFNNKDTDKEPLANVEQLNSDLTNNQDILIKKLKDMFNEKNQSKIFNNMIKDGIDPIFGISGFKGFVGIDKNKNPNNIFTTLNNADAYKQKIIDTETPGIIKSGEGTDPSSYQFLDTNKRYGSVVLVLPIYAVDLMKNMNINYKNDNKNNKELSLTWYGSGGTPTDLDQAWLAQQGGIKRSLSWLYNEKGYLGTYNENGEALYNEDGTPVDITKNIKGQILKWIEYTFAQQQNLQTAAKTRLYSLAFANNPENVYSQTLYDAIGSYIIKED</sequence>
<gene>
    <name evidence="1" type="ORF">SDAV_002168</name>
</gene>
<dbReference type="AlphaFoldDB" id="A0A345DSB0"/>
<evidence type="ECO:0000313" key="2">
    <source>
        <dbReference type="Proteomes" id="UP000253689"/>
    </source>
</evidence>
<dbReference type="NCBIfam" id="NF038029">
    <property type="entry name" value="LP_plasma"/>
    <property type="match status" value="1"/>
</dbReference>
<dbReference type="InterPro" id="IPR054816">
    <property type="entry name" value="Lipoprotein_mollicutes-type_CS"/>
</dbReference>
<dbReference type="RefSeq" id="WP_114565508.1">
    <property type="nucleotide sequence ID" value="NZ_CP031088.1"/>
</dbReference>
<dbReference type="Proteomes" id="UP000253689">
    <property type="component" value="Chromosome"/>
</dbReference>
<evidence type="ECO:0000313" key="1">
    <source>
        <dbReference type="EMBL" id="AXF97101.1"/>
    </source>
</evidence>
<organism evidence="1 2">
    <name type="scientific">Spiroplasma phoeniceum P40</name>
    <dbReference type="NCBI Taxonomy" id="1276259"/>
    <lineage>
        <taxon>Bacteria</taxon>
        <taxon>Bacillati</taxon>
        <taxon>Mycoplasmatota</taxon>
        <taxon>Mollicutes</taxon>
        <taxon>Entomoplasmatales</taxon>
        <taxon>Spiroplasmataceae</taxon>
        <taxon>Spiroplasma</taxon>
    </lineage>
</organism>
<keyword evidence="2" id="KW-1185">Reference proteome</keyword>